<dbReference type="Pfam" id="PF00849">
    <property type="entry name" value="PseudoU_synth_2"/>
    <property type="match status" value="1"/>
</dbReference>
<accession>A0A1F7WEB6</accession>
<organism evidence="2 3">
    <name type="scientific">Candidatus Uhrbacteria bacterium RIFOXYC2_FULL_47_19</name>
    <dbReference type="NCBI Taxonomy" id="1802424"/>
    <lineage>
        <taxon>Bacteria</taxon>
        <taxon>Candidatus Uhriibacteriota</taxon>
    </lineage>
</organism>
<dbReference type="AlphaFoldDB" id="A0A1F7WEB6"/>
<evidence type="ECO:0000259" key="1">
    <source>
        <dbReference type="Pfam" id="PF00849"/>
    </source>
</evidence>
<name>A0A1F7WEB6_9BACT</name>
<dbReference type="Proteomes" id="UP000176988">
    <property type="component" value="Unassembled WGS sequence"/>
</dbReference>
<feature type="domain" description="Pseudouridine synthase RsuA/RluA-like" evidence="1">
    <location>
        <begin position="11"/>
        <end position="166"/>
    </location>
</feature>
<dbReference type="GO" id="GO:0009982">
    <property type="term" value="F:pseudouridine synthase activity"/>
    <property type="evidence" value="ECO:0007669"/>
    <property type="project" value="InterPro"/>
</dbReference>
<dbReference type="InterPro" id="IPR006145">
    <property type="entry name" value="PsdUridine_synth_RsuA/RluA"/>
</dbReference>
<dbReference type="CDD" id="cd02869">
    <property type="entry name" value="PseudoU_synth_RluA_like"/>
    <property type="match status" value="1"/>
</dbReference>
<dbReference type="GO" id="GO:0001522">
    <property type="term" value="P:pseudouridine synthesis"/>
    <property type="evidence" value="ECO:0007669"/>
    <property type="project" value="InterPro"/>
</dbReference>
<dbReference type="Gene3D" id="3.30.2350.10">
    <property type="entry name" value="Pseudouridine synthase"/>
    <property type="match status" value="1"/>
</dbReference>
<dbReference type="InterPro" id="IPR050188">
    <property type="entry name" value="RluA_PseudoU_synthase"/>
</dbReference>
<dbReference type="STRING" id="1802424.A2480_00265"/>
<reference evidence="2 3" key="1">
    <citation type="journal article" date="2016" name="Nat. Commun.">
        <title>Thousands of microbial genomes shed light on interconnected biogeochemical processes in an aquifer system.</title>
        <authorList>
            <person name="Anantharaman K."/>
            <person name="Brown C.T."/>
            <person name="Hug L.A."/>
            <person name="Sharon I."/>
            <person name="Castelle C.J."/>
            <person name="Probst A.J."/>
            <person name="Thomas B.C."/>
            <person name="Singh A."/>
            <person name="Wilkins M.J."/>
            <person name="Karaoz U."/>
            <person name="Brodie E.L."/>
            <person name="Williams K.H."/>
            <person name="Hubbard S.S."/>
            <person name="Banfield J.F."/>
        </authorList>
    </citation>
    <scope>NUCLEOTIDE SEQUENCE [LARGE SCALE GENOMIC DNA]</scope>
</reference>
<dbReference type="PANTHER" id="PTHR21600">
    <property type="entry name" value="MITOCHONDRIAL RNA PSEUDOURIDINE SYNTHASE"/>
    <property type="match status" value="1"/>
</dbReference>
<dbReference type="GO" id="GO:0006396">
    <property type="term" value="P:RNA processing"/>
    <property type="evidence" value="ECO:0007669"/>
    <property type="project" value="UniProtKB-ARBA"/>
</dbReference>
<comment type="caution">
    <text evidence="2">The sequence shown here is derived from an EMBL/GenBank/DDBJ whole genome shotgun (WGS) entry which is preliminary data.</text>
</comment>
<evidence type="ECO:0000313" key="3">
    <source>
        <dbReference type="Proteomes" id="UP000176988"/>
    </source>
</evidence>
<sequence length="225" mass="24795">MKLKVLFEDNHVIAVVKPAGLPVQSDDSGDRSLFDEVAIHLKEVGHKPGDAFVGLVHRLDRPVGGAMVFARTSKGAARLSEQFRSRTIKKVYWTVVEGVPAESFGRVSQWLVKDRLANQVAVCSSDTPGAKLAELTYKVLRSDDSLTLIEIRPETGRPHQIRVAMQSLGCPILGDLKYGSSRGLGHEIALWAVSLEFQKVVGGESVRVNCRPEWDFFTTNEVELS</sequence>
<dbReference type="GO" id="GO:0140098">
    <property type="term" value="F:catalytic activity, acting on RNA"/>
    <property type="evidence" value="ECO:0007669"/>
    <property type="project" value="UniProtKB-ARBA"/>
</dbReference>
<gene>
    <name evidence="2" type="ORF">A2480_00265</name>
</gene>
<protein>
    <recommendedName>
        <fullName evidence="1">Pseudouridine synthase RsuA/RluA-like domain-containing protein</fullName>
    </recommendedName>
</protein>
<proteinExistence type="predicted"/>
<dbReference type="EMBL" id="MGFG01000015">
    <property type="protein sequence ID" value="OGM01166.1"/>
    <property type="molecule type" value="Genomic_DNA"/>
</dbReference>
<dbReference type="GO" id="GO:0003723">
    <property type="term" value="F:RNA binding"/>
    <property type="evidence" value="ECO:0007669"/>
    <property type="project" value="InterPro"/>
</dbReference>
<dbReference type="InterPro" id="IPR020103">
    <property type="entry name" value="PsdUridine_synth_cat_dom_sf"/>
</dbReference>
<dbReference type="SUPFAM" id="SSF55120">
    <property type="entry name" value="Pseudouridine synthase"/>
    <property type="match status" value="1"/>
</dbReference>
<evidence type="ECO:0000313" key="2">
    <source>
        <dbReference type="EMBL" id="OGM01166.1"/>
    </source>
</evidence>